<dbReference type="SUPFAM" id="SSF52317">
    <property type="entry name" value="Class I glutamine amidotransferase-like"/>
    <property type="match status" value="1"/>
</dbReference>
<dbReference type="Proteomes" id="UP000076858">
    <property type="component" value="Unassembled WGS sequence"/>
</dbReference>
<feature type="region of interest" description="Disordered" evidence="1">
    <location>
        <begin position="80"/>
        <end position="102"/>
    </location>
</feature>
<dbReference type="AlphaFoldDB" id="A0A164GK13"/>
<proteinExistence type="predicted"/>
<evidence type="ECO:0000313" key="2">
    <source>
        <dbReference type="EMBL" id="KZR99051.1"/>
    </source>
</evidence>
<comment type="caution">
    <text evidence="2">The sequence shown here is derived from an EMBL/GenBank/DDBJ whole genome shotgun (WGS) entry which is preliminary data.</text>
</comment>
<evidence type="ECO:0000313" key="3">
    <source>
        <dbReference type="Proteomes" id="UP000076858"/>
    </source>
</evidence>
<keyword evidence="3" id="KW-1185">Reference proteome</keyword>
<accession>A0A164GK13</accession>
<protein>
    <submittedName>
        <fullName evidence="2">Putative GMP synthase</fullName>
    </submittedName>
</protein>
<sequence>MVLLIHGDSVDKVAKGLRCIAKCFRHIIFAIADTQSRLYGVQFHDLTDKDEKCCITSCSTFVDCKELSHWRNASSSVSITSGVRDKATTRDPDTLRRPILLT</sequence>
<name>A0A164GK13_9CRUS</name>
<organism evidence="2 3">
    <name type="scientific">Daphnia magna</name>
    <dbReference type="NCBI Taxonomy" id="35525"/>
    <lineage>
        <taxon>Eukaryota</taxon>
        <taxon>Metazoa</taxon>
        <taxon>Ecdysozoa</taxon>
        <taxon>Arthropoda</taxon>
        <taxon>Crustacea</taxon>
        <taxon>Branchiopoda</taxon>
        <taxon>Diplostraca</taxon>
        <taxon>Cladocera</taxon>
        <taxon>Anomopoda</taxon>
        <taxon>Daphniidae</taxon>
        <taxon>Daphnia</taxon>
    </lineage>
</organism>
<dbReference type="EMBL" id="LRGB01014863">
    <property type="protein sequence ID" value="KZR99051.1"/>
    <property type="molecule type" value="Genomic_DNA"/>
</dbReference>
<gene>
    <name evidence="2" type="ORF">APZ42_005248</name>
</gene>
<evidence type="ECO:0000256" key="1">
    <source>
        <dbReference type="SAM" id="MobiDB-lite"/>
    </source>
</evidence>
<dbReference type="Gene3D" id="3.40.50.880">
    <property type="match status" value="1"/>
</dbReference>
<dbReference type="InterPro" id="IPR029062">
    <property type="entry name" value="Class_I_gatase-like"/>
</dbReference>
<feature type="compositionally biased region" description="Basic and acidic residues" evidence="1">
    <location>
        <begin position="83"/>
        <end position="96"/>
    </location>
</feature>
<reference evidence="2 3" key="1">
    <citation type="submission" date="2016-03" db="EMBL/GenBank/DDBJ databases">
        <title>EvidentialGene: Evidence-directed Construction of Genes on Genomes.</title>
        <authorList>
            <person name="Gilbert D.G."/>
            <person name="Choi J.-H."/>
            <person name="Mockaitis K."/>
            <person name="Colbourne J."/>
            <person name="Pfrender M."/>
        </authorList>
    </citation>
    <scope>NUCLEOTIDE SEQUENCE [LARGE SCALE GENOMIC DNA]</scope>
    <source>
        <strain evidence="2 3">Xinb3</strain>
        <tissue evidence="2">Complete organism</tissue>
    </source>
</reference>